<evidence type="ECO:0000313" key="4">
    <source>
        <dbReference type="EMBL" id="SFD69197.1"/>
    </source>
</evidence>
<comment type="similarity">
    <text evidence="2">Belongs to the TonB-dependent receptor family.</text>
</comment>
<keyword evidence="2" id="KW-0813">Transport</keyword>
<evidence type="ECO:0000256" key="2">
    <source>
        <dbReference type="PROSITE-ProRule" id="PRU01360"/>
    </source>
</evidence>
<gene>
    <name evidence="4" type="ORF">SAMN05216167_106242</name>
</gene>
<proteinExistence type="inferred from homology"/>
<dbReference type="Proteomes" id="UP000198598">
    <property type="component" value="Unassembled WGS sequence"/>
</dbReference>
<dbReference type="GO" id="GO:0044718">
    <property type="term" value="P:siderophore transmembrane transport"/>
    <property type="evidence" value="ECO:0007669"/>
    <property type="project" value="TreeGrafter"/>
</dbReference>
<dbReference type="STRING" id="662367.SAMN05216167_106242"/>
<keyword evidence="5" id="KW-1185">Reference proteome</keyword>
<evidence type="ECO:0000259" key="3">
    <source>
        <dbReference type="Pfam" id="PF07715"/>
    </source>
</evidence>
<dbReference type="OrthoDB" id="679547at2"/>
<comment type="subcellular location">
    <subcellularLocation>
        <location evidence="2">Cell outer membrane</location>
        <topology evidence="2">Multi-pass membrane protein</topology>
    </subcellularLocation>
</comment>
<evidence type="ECO:0000313" key="5">
    <source>
        <dbReference type="Proteomes" id="UP000198598"/>
    </source>
</evidence>
<dbReference type="AlphaFoldDB" id="A0A1I1UEP0"/>
<keyword evidence="2" id="KW-0472">Membrane</keyword>
<dbReference type="InterPro" id="IPR039426">
    <property type="entry name" value="TonB-dep_rcpt-like"/>
</dbReference>
<protein>
    <submittedName>
        <fullName evidence="4">TonB-dependent outer membrane receptor, SusC/RagA subfamily, signature region</fullName>
    </submittedName>
</protein>
<dbReference type="Pfam" id="PF07715">
    <property type="entry name" value="Plug"/>
    <property type="match status" value="1"/>
</dbReference>
<dbReference type="GO" id="GO:0015344">
    <property type="term" value="F:siderophore uptake transmembrane transporter activity"/>
    <property type="evidence" value="ECO:0007669"/>
    <property type="project" value="TreeGrafter"/>
</dbReference>
<dbReference type="PANTHER" id="PTHR30069:SF29">
    <property type="entry name" value="HEMOGLOBIN AND HEMOGLOBIN-HAPTOGLOBIN-BINDING PROTEIN 1-RELATED"/>
    <property type="match status" value="1"/>
</dbReference>
<reference evidence="4 5" key="1">
    <citation type="submission" date="2016-10" db="EMBL/GenBank/DDBJ databases">
        <authorList>
            <person name="de Groot N.N."/>
        </authorList>
    </citation>
    <scope>NUCLEOTIDE SEQUENCE [LARGE SCALE GENOMIC DNA]</scope>
    <source>
        <strain evidence="4 5">DSM 26130</strain>
    </source>
</reference>
<dbReference type="Gene3D" id="2.170.130.10">
    <property type="entry name" value="TonB-dependent receptor, plug domain"/>
    <property type="match status" value="1"/>
</dbReference>
<dbReference type="SUPFAM" id="SSF56935">
    <property type="entry name" value="Porins"/>
    <property type="match status" value="1"/>
</dbReference>
<sequence length="824" mass="91167">MRATFSHYLWTFIVLIAASLIAFRGHEDDFIKRLVDQFRAYNRERPTEKVYVHTDRDAYLIGETVWLKGYILNGFTHEADTVSRVLYIDLVDPVAKRVRLREQLRATMSYAPGQLFLPDSLPAGTYQLRAYTNFMRNYPDAYFFSKTLTILPSDEKSAAGSTTLQQNGQPDVQFLPEGGQLIAGIENRVAFKAVNSSGRSVAVEGFILDAKKDTVIGFSSTFLGMGYLTFKPEAGQSYTAFVQFNDGTRSNYPLPPLKAQGVVMQVDNLSHKDNIKVYLRHNKTNADTTAKMTLVAQTRGQIVQVAIIPLSKKASLIQLPRAQFPEGIAQLTLFDETHVPVGERLVFINKSEQINIGLMTSKTSYKNREQVDLTIKTTDASGKPVAANLSLSAVDDRLAPEADSNGATIVSHLLLASDLTGAIEQPDHYFNPVYKDRLTQLDLLLMTQGWRRFAWTDVLSGTIPPIKYPIERGLSLTGRVVRPNQKDIGGKVNLTFMILNRDSTRSFLSGQTDEAGYYGAYDLDFTDTTSLLINGIKGSANRNLVITLDQLLMPTVTIARVPYNPLEFRRDELAEFMKRAKEYQEIERQIRRNGEVLLQSVTVKAKKYKEPDSRTIYGTPDASVKFDQMNTSGRQTILDVIQGRIAGVQVTGSGFNAQVQIRGAANFSGPVAPLFLLDGMPMDLQAIMGISVQDVDRVDVLKGASAAIYGSRGSGGVISILTKRGGANYDFTKEVAPGTLVAKLPGYAPVREFYAPRYDVKKPEHVRPDFRTTLFWAPMIQTSADGQATVSFFTSDAKTTLRLRAEGATTGGMPGVGRGIVRVE</sequence>
<organism evidence="4 5">
    <name type="scientific">Spirosoma endophyticum</name>
    <dbReference type="NCBI Taxonomy" id="662367"/>
    <lineage>
        <taxon>Bacteria</taxon>
        <taxon>Pseudomonadati</taxon>
        <taxon>Bacteroidota</taxon>
        <taxon>Cytophagia</taxon>
        <taxon>Cytophagales</taxon>
        <taxon>Cytophagaceae</taxon>
        <taxon>Spirosoma</taxon>
    </lineage>
</organism>
<dbReference type="InterPro" id="IPR037066">
    <property type="entry name" value="Plug_dom_sf"/>
</dbReference>
<keyword evidence="4" id="KW-0675">Receptor</keyword>
<keyword evidence="2" id="KW-1134">Transmembrane beta strand</keyword>
<feature type="domain" description="TonB-dependent receptor plug" evidence="3">
    <location>
        <begin position="623"/>
        <end position="717"/>
    </location>
</feature>
<keyword evidence="2" id="KW-0998">Cell outer membrane</keyword>
<dbReference type="Gene3D" id="2.60.40.1930">
    <property type="match status" value="1"/>
</dbReference>
<dbReference type="GO" id="GO:0009279">
    <property type="term" value="C:cell outer membrane"/>
    <property type="evidence" value="ECO:0007669"/>
    <property type="project" value="UniProtKB-SubCell"/>
</dbReference>
<evidence type="ECO:0000256" key="1">
    <source>
        <dbReference type="ARBA" id="ARBA00022729"/>
    </source>
</evidence>
<accession>A0A1I1UEP0</accession>
<keyword evidence="1" id="KW-0732">Signal</keyword>
<name>A0A1I1UEP0_9BACT</name>
<dbReference type="InterPro" id="IPR012910">
    <property type="entry name" value="Plug_dom"/>
</dbReference>
<dbReference type="PANTHER" id="PTHR30069">
    <property type="entry name" value="TONB-DEPENDENT OUTER MEMBRANE RECEPTOR"/>
    <property type="match status" value="1"/>
</dbReference>
<keyword evidence="2" id="KW-0812">Transmembrane</keyword>
<dbReference type="PROSITE" id="PS52016">
    <property type="entry name" value="TONB_DEPENDENT_REC_3"/>
    <property type="match status" value="1"/>
</dbReference>
<dbReference type="EMBL" id="FOLQ01000006">
    <property type="protein sequence ID" value="SFD69197.1"/>
    <property type="molecule type" value="Genomic_DNA"/>
</dbReference>